<reference evidence="2" key="1">
    <citation type="journal article" date="2019" name="Syst. Appl. Microbiol.">
        <title>Flavobacterium circumlabens sp. nov. and Flavobacterium cupreum sp. nov., two psychrotrophic species isolated from Antarctic environmental samples.</title>
        <authorList>
            <person name="Kralova S."/>
            <person name="Busse H.-J."/>
            <person name="Svec P."/>
            <person name="Maslanova I."/>
            <person name="Stankova E."/>
            <person name="Bartak M."/>
            <person name="Sedlacek I."/>
        </authorList>
    </citation>
    <scope>NUCLEOTIDE SEQUENCE [LARGE SCALE GENOMIC DNA]</scope>
    <source>
        <strain evidence="2">CCM 8825</strain>
    </source>
</reference>
<organism evidence="1 2">
    <name type="scientific">Flavobacterium cupreum</name>
    <dbReference type="NCBI Taxonomy" id="2133766"/>
    <lineage>
        <taxon>Bacteria</taxon>
        <taxon>Pseudomonadati</taxon>
        <taxon>Bacteroidota</taxon>
        <taxon>Flavobacteriia</taxon>
        <taxon>Flavobacteriales</taxon>
        <taxon>Flavobacteriaceae</taxon>
        <taxon>Flavobacterium</taxon>
    </lineage>
</organism>
<sequence length="66" mass="7304">MKNYFYILSKCIAVAKAQNVIVKSAIAIDSVLTRKIIANLATTGDNLSVSQLTNIKTNVYSQFCKY</sequence>
<gene>
    <name evidence="1" type="ORF">D0817_14985</name>
</gene>
<dbReference type="AlphaFoldDB" id="A0A434A5A6"/>
<accession>A0A434A5A6</accession>
<evidence type="ECO:0000313" key="2">
    <source>
        <dbReference type="Proteomes" id="UP000288102"/>
    </source>
</evidence>
<evidence type="ECO:0000313" key="1">
    <source>
        <dbReference type="EMBL" id="RUT69484.1"/>
    </source>
</evidence>
<proteinExistence type="predicted"/>
<keyword evidence="2" id="KW-1185">Reference proteome</keyword>
<dbReference type="EMBL" id="QWDM01000009">
    <property type="protein sequence ID" value="RUT69484.1"/>
    <property type="molecule type" value="Genomic_DNA"/>
</dbReference>
<dbReference type="Proteomes" id="UP000288102">
    <property type="component" value="Unassembled WGS sequence"/>
</dbReference>
<name>A0A434A5A6_9FLAO</name>
<comment type="caution">
    <text evidence="1">The sequence shown here is derived from an EMBL/GenBank/DDBJ whole genome shotgun (WGS) entry which is preliminary data.</text>
</comment>
<protein>
    <submittedName>
        <fullName evidence="1">Uncharacterized protein</fullName>
    </submittedName>
</protein>